<dbReference type="Proteomes" id="UP001489902">
    <property type="component" value="Chromosome 3"/>
</dbReference>
<feature type="repeat" description="ANK" evidence="2">
    <location>
        <begin position="892"/>
        <end position="924"/>
    </location>
</feature>
<feature type="repeat" description="ANK" evidence="2">
    <location>
        <begin position="755"/>
        <end position="788"/>
    </location>
</feature>
<feature type="repeat" description="ANK" evidence="2">
    <location>
        <begin position="722"/>
        <end position="754"/>
    </location>
</feature>
<reference evidence="4 5" key="1">
    <citation type="submission" date="2024-04" db="EMBL/GenBank/DDBJ databases">
        <title>Complete genome sequence of Fusarium acuminatum.</title>
        <authorList>
            <person name="Lan B."/>
        </authorList>
    </citation>
    <scope>NUCLEOTIDE SEQUENCE [LARGE SCALE GENOMIC DNA]</scope>
    <source>
        <strain evidence="4">1A</strain>
    </source>
</reference>
<dbReference type="InterPro" id="IPR013087">
    <property type="entry name" value="Znf_C2H2_type"/>
</dbReference>
<evidence type="ECO:0000256" key="2">
    <source>
        <dbReference type="PROSITE-ProRule" id="PRU00023"/>
    </source>
</evidence>
<dbReference type="Gene3D" id="3.40.50.1580">
    <property type="entry name" value="Nucleoside phosphorylase domain"/>
    <property type="match status" value="1"/>
</dbReference>
<dbReference type="PROSITE" id="PS00028">
    <property type="entry name" value="ZINC_FINGER_C2H2_1"/>
    <property type="match status" value="1"/>
</dbReference>
<feature type="repeat" description="ANK" evidence="2">
    <location>
        <begin position="925"/>
        <end position="957"/>
    </location>
</feature>
<dbReference type="PROSITE" id="PS50297">
    <property type="entry name" value="ANK_REP_REGION"/>
    <property type="match status" value="5"/>
</dbReference>
<dbReference type="Pfam" id="PF00023">
    <property type="entry name" value="Ank"/>
    <property type="match status" value="1"/>
</dbReference>
<keyword evidence="5" id="KW-1185">Reference proteome</keyword>
<feature type="repeat" description="ANK" evidence="2">
    <location>
        <begin position="822"/>
        <end position="857"/>
    </location>
</feature>
<sequence length="1014" mass="114576">MDFGQSSNDNDIEAQSQYTKNSLSYECYNIAWICALHIELAAAQAMLDKIHQVLPRHGNDDNTYTLGSINDHNIVISCPPQYGTNNAATLLTNLKRTFPSIQFGLIVGIGGGIPFKVDIRLGDVVVGTRVMQYDLEKIMPDGVIQRVATPRIPKSSLLATVMDVRAKHESQPSRVPAILRERMMHHADYTRPHTPDRLFEASYTHDDPELDCFNCDESYLKHRRTRPHLDPVIHYGEIASGNRVIKDAVFRDHIAREMGVICFEMEAAGLMDILPCLPIRGICDYSDSHKAKEWQKYAAGTAAAYARELVEGMPQEIGIKRKFHRLLSSTNRPVSSDRRQVLLKSLDFPQMDARKADIKAAHSQTCQWLLNHPDFLSWLDQRRQHCRFLWIRGKPGVGKSIIMKFVYTRMRKQDQARQVLTTSFFFNARGDVMEKSVSGMYRSLLLQLLEGFPDLQGVLDDHDLVPRNHKTCPSLNSLKDLFRAAILCLGNRSCACFIDALDECDEQQIRDMIEFFEELSEYCRGEGIKLRVCFSSRHYPYITIRSGIQLTLEGQPGHNKDMESYIENHLRVENPILFDSLKSTMLDKAAGIFLWVALVVQILNADHRRGNPGLQKRLMELPSGLSDLFKDVLTRDQENMEELRLSIIWILFAQRPLEPEEYYHALWSDLSPDDLASLERRKVKVSEASGLFERYVTSSSKGLAETTQSKKPTVQFIHEDESGRTPLMLAVERRYAAMVQLLLERGAEVEAMDYSNRTALSYAFCGQADEVILRLLLEGGANTEVNDDDGRPFLCLAARQGNTAAVRLLLEHGANIESKDHWGMTALSHAVGVGEHGSEDIVRLLLEHGADVEARIRVDGLMPLEEAVRQGNTAVVQLLLDNGMMINATNGRFGTPLAIASGKRDMPMVQLLLEKGACINTSDRYSDRPLFRAVYGGHEDIVRLLINGGAVVSLDGEEREAMEEAFLGKRIWWFDANHFGMGEDEKKVREKELRLRRLVYPQLYGDIPGSTGQT</sequence>
<dbReference type="Pfam" id="PF24883">
    <property type="entry name" value="NPHP3_N"/>
    <property type="match status" value="1"/>
</dbReference>
<dbReference type="SUPFAM" id="SSF52540">
    <property type="entry name" value="P-loop containing nucleoside triphosphate hydrolases"/>
    <property type="match status" value="1"/>
</dbReference>
<evidence type="ECO:0000256" key="1">
    <source>
        <dbReference type="ARBA" id="ARBA00022737"/>
    </source>
</evidence>
<dbReference type="InterPro" id="IPR000845">
    <property type="entry name" value="Nucleoside_phosphorylase_d"/>
</dbReference>
<keyword evidence="2" id="KW-0040">ANK repeat</keyword>
<dbReference type="Pfam" id="PF01048">
    <property type="entry name" value="PNP_UDP_1"/>
    <property type="match status" value="1"/>
</dbReference>
<dbReference type="InterPro" id="IPR035994">
    <property type="entry name" value="Nucleoside_phosphorylase_sf"/>
</dbReference>
<dbReference type="PROSITE" id="PS50088">
    <property type="entry name" value="ANK_REPEAT"/>
    <property type="match status" value="7"/>
</dbReference>
<dbReference type="InterPro" id="IPR002110">
    <property type="entry name" value="Ankyrin_rpt"/>
</dbReference>
<keyword evidence="1" id="KW-0677">Repeat</keyword>
<proteinExistence type="predicted"/>
<dbReference type="PANTHER" id="PTHR46082:SF11">
    <property type="entry name" value="AAA+ ATPASE DOMAIN-CONTAINING PROTEIN-RELATED"/>
    <property type="match status" value="1"/>
</dbReference>
<feature type="repeat" description="ANK" evidence="2">
    <location>
        <begin position="789"/>
        <end position="821"/>
    </location>
</feature>
<dbReference type="PANTHER" id="PTHR46082">
    <property type="entry name" value="ATP/GTP-BINDING PROTEIN-RELATED"/>
    <property type="match status" value="1"/>
</dbReference>
<gene>
    <name evidence="4" type="ORF">QYS62_005914</name>
</gene>
<dbReference type="SUPFAM" id="SSF48403">
    <property type="entry name" value="Ankyrin repeat"/>
    <property type="match status" value="1"/>
</dbReference>
<protein>
    <recommendedName>
        <fullName evidence="3">C2H2-type domain-containing protein</fullName>
    </recommendedName>
</protein>
<dbReference type="Gene3D" id="3.40.50.300">
    <property type="entry name" value="P-loop containing nucleotide triphosphate hydrolases"/>
    <property type="match status" value="1"/>
</dbReference>
<dbReference type="SUPFAM" id="SSF53167">
    <property type="entry name" value="Purine and uridine phosphorylases"/>
    <property type="match status" value="1"/>
</dbReference>
<dbReference type="InterPro" id="IPR056884">
    <property type="entry name" value="NPHP3-like_N"/>
</dbReference>
<feature type="repeat" description="ANK" evidence="2">
    <location>
        <begin position="859"/>
        <end position="891"/>
    </location>
</feature>
<dbReference type="EMBL" id="CP151262">
    <property type="protein sequence ID" value="WZH44886.1"/>
    <property type="molecule type" value="Genomic_DNA"/>
</dbReference>
<accession>A0ABZ2WWK0</accession>
<evidence type="ECO:0000313" key="5">
    <source>
        <dbReference type="Proteomes" id="UP001489902"/>
    </source>
</evidence>
<dbReference type="InterPro" id="IPR053137">
    <property type="entry name" value="NLR-like"/>
</dbReference>
<evidence type="ECO:0000313" key="4">
    <source>
        <dbReference type="EMBL" id="WZH44886.1"/>
    </source>
</evidence>
<dbReference type="Gene3D" id="1.25.40.20">
    <property type="entry name" value="Ankyrin repeat-containing domain"/>
    <property type="match status" value="1"/>
</dbReference>
<dbReference type="SMART" id="SM00248">
    <property type="entry name" value="ANK"/>
    <property type="match status" value="7"/>
</dbReference>
<name>A0ABZ2WWK0_9HYPO</name>
<feature type="domain" description="C2H2-type" evidence="3">
    <location>
        <begin position="212"/>
        <end position="234"/>
    </location>
</feature>
<evidence type="ECO:0000259" key="3">
    <source>
        <dbReference type="PROSITE" id="PS00028"/>
    </source>
</evidence>
<organism evidence="4 5">
    <name type="scientific">Fusarium acuminatum</name>
    <dbReference type="NCBI Taxonomy" id="5515"/>
    <lineage>
        <taxon>Eukaryota</taxon>
        <taxon>Fungi</taxon>
        <taxon>Dikarya</taxon>
        <taxon>Ascomycota</taxon>
        <taxon>Pezizomycotina</taxon>
        <taxon>Sordariomycetes</taxon>
        <taxon>Hypocreomycetidae</taxon>
        <taxon>Hypocreales</taxon>
        <taxon>Nectriaceae</taxon>
        <taxon>Fusarium</taxon>
        <taxon>Fusarium tricinctum species complex</taxon>
    </lineage>
</organism>
<dbReference type="Pfam" id="PF12796">
    <property type="entry name" value="Ank_2"/>
    <property type="match status" value="2"/>
</dbReference>
<dbReference type="InterPro" id="IPR027417">
    <property type="entry name" value="P-loop_NTPase"/>
</dbReference>
<dbReference type="InterPro" id="IPR036770">
    <property type="entry name" value="Ankyrin_rpt-contain_sf"/>
</dbReference>